<keyword evidence="4" id="KW-1185">Reference proteome</keyword>
<name>A0A6I3T1D2_9BURK</name>
<evidence type="ECO:0000313" key="3">
    <source>
        <dbReference type="Proteomes" id="UP000430634"/>
    </source>
</evidence>
<dbReference type="OrthoDB" id="8881805at2"/>
<sequence length="277" mass="30495">MIYVMGMSHTVCLLRAVAAGHALELDEWIHSKATEFTPMATRPGMLPGDVINSLIISDQGWDNIVHVLRHPDGRRELQGHPGYIGLLEQLQPRQQEAMLVSILHGSAHSALSLVQHPQPFDFTLAGHPELPFIDGAQPVAESIVRRQLQPYLMSTIATLALARVALPDIDLVHVFAPPPTESEAEIRRVPEGFRQHLDHYGIAPLSLRLKYYLLSNRMIREGVAELGVQVDFVDAPPQAVAPSGGLKGEYAFGATHGNDAYGALLAAQLNQRYLERH</sequence>
<evidence type="ECO:0000313" key="4">
    <source>
        <dbReference type="Proteomes" id="UP000622638"/>
    </source>
</evidence>
<dbReference type="RefSeq" id="WP_155472632.1">
    <property type="nucleotide sequence ID" value="NZ_BMKG01000013.1"/>
</dbReference>
<dbReference type="Proteomes" id="UP000622638">
    <property type="component" value="Unassembled WGS sequence"/>
</dbReference>
<reference evidence="2 3" key="3">
    <citation type="submission" date="2019-11" db="EMBL/GenBank/DDBJ databases">
        <title>Type strains purchased from KCTC, JCM and DSMZ.</title>
        <authorList>
            <person name="Lu H."/>
        </authorList>
    </citation>
    <scope>NUCLEOTIDE SEQUENCE [LARGE SCALE GENOMIC DNA]</scope>
    <source>
        <strain evidence="2 3">KCTC 52429</strain>
    </source>
</reference>
<reference evidence="1" key="1">
    <citation type="journal article" date="2014" name="Int. J. Syst. Evol. Microbiol.">
        <title>Complete genome of a new Firmicutes species belonging to the dominant human colonic microbiota ('Ruminococcus bicirculans') reveals two chromosomes and a selective capacity to utilize plant glucans.</title>
        <authorList>
            <consortium name="NISC Comparative Sequencing Program"/>
            <person name="Wegmann U."/>
            <person name="Louis P."/>
            <person name="Goesmann A."/>
            <person name="Henrissat B."/>
            <person name="Duncan S.H."/>
            <person name="Flint H.J."/>
        </authorList>
    </citation>
    <scope>NUCLEOTIDE SEQUENCE</scope>
    <source>
        <strain evidence="1">CGMCC 1.15931</strain>
    </source>
</reference>
<evidence type="ECO:0000313" key="1">
    <source>
        <dbReference type="EMBL" id="GGC07622.1"/>
    </source>
</evidence>
<organism evidence="2 3">
    <name type="scientific">Pseudoduganella buxea</name>
    <dbReference type="NCBI Taxonomy" id="1949069"/>
    <lineage>
        <taxon>Bacteria</taxon>
        <taxon>Pseudomonadati</taxon>
        <taxon>Pseudomonadota</taxon>
        <taxon>Betaproteobacteria</taxon>
        <taxon>Burkholderiales</taxon>
        <taxon>Oxalobacteraceae</taxon>
        <taxon>Telluria group</taxon>
        <taxon>Pseudoduganella</taxon>
    </lineage>
</organism>
<evidence type="ECO:0000313" key="2">
    <source>
        <dbReference type="EMBL" id="MTV55358.1"/>
    </source>
</evidence>
<proteinExistence type="predicted"/>
<gene>
    <name evidence="1" type="ORF">GCM10011572_31620</name>
    <name evidence="2" type="ORF">GM672_21780</name>
</gene>
<reference evidence="4" key="2">
    <citation type="journal article" date="2019" name="Int. J. Syst. Evol. Microbiol.">
        <title>The Global Catalogue of Microorganisms (GCM) 10K type strain sequencing project: providing services to taxonomists for standard genome sequencing and annotation.</title>
        <authorList>
            <consortium name="The Broad Institute Genomics Platform"/>
            <consortium name="The Broad Institute Genome Sequencing Center for Infectious Disease"/>
            <person name="Wu L."/>
            <person name="Ma J."/>
        </authorList>
    </citation>
    <scope>NUCLEOTIDE SEQUENCE [LARGE SCALE GENOMIC DNA]</scope>
    <source>
        <strain evidence="4">CGMCC 1.15931</strain>
    </source>
</reference>
<dbReference type="AlphaFoldDB" id="A0A6I3T1D2"/>
<reference evidence="1" key="4">
    <citation type="submission" date="2024-05" db="EMBL/GenBank/DDBJ databases">
        <authorList>
            <person name="Sun Q."/>
            <person name="Zhou Y."/>
        </authorList>
    </citation>
    <scope>NUCLEOTIDE SEQUENCE</scope>
    <source>
        <strain evidence="1">CGMCC 1.15931</strain>
    </source>
</reference>
<comment type="caution">
    <text evidence="2">The sequence shown here is derived from an EMBL/GenBank/DDBJ whole genome shotgun (WGS) entry which is preliminary data.</text>
</comment>
<protein>
    <submittedName>
        <fullName evidence="2">Uncharacterized protein</fullName>
    </submittedName>
</protein>
<dbReference type="EMBL" id="WNKZ01000081">
    <property type="protein sequence ID" value="MTV55358.1"/>
    <property type="molecule type" value="Genomic_DNA"/>
</dbReference>
<accession>A0A6I3T1D2</accession>
<dbReference type="EMBL" id="BMKG01000013">
    <property type="protein sequence ID" value="GGC07622.1"/>
    <property type="molecule type" value="Genomic_DNA"/>
</dbReference>
<dbReference type="Proteomes" id="UP000430634">
    <property type="component" value="Unassembled WGS sequence"/>
</dbReference>